<proteinExistence type="predicted"/>
<dbReference type="Proteomes" id="UP001162029">
    <property type="component" value="Unassembled WGS sequence"/>
</dbReference>
<feature type="region of interest" description="Disordered" evidence="1">
    <location>
        <begin position="56"/>
        <end position="123"/>
    </location>
</feature>
<dbReference type="EMBL" id="CANTFM010001049">
    <property type="protein sequence ID" value="CAI5734127.1"/>
    <property type="molecule type" value="Genomic_DNA"/>
</dbReference>
<feature type="region of interest" description="Disordered" evidence="1">
    <location>
        <begin position="1"/>
        <end position="42"/>
    </location>
</feature>
<organism evidence="2 3">
    <name type="scientific">Peronospora destructor</name>
    <dbReference type="NCBI Taxonomy" id="86335"/>
    <lineage>
        <taxon>Eukaryota</taxon>
        <taxon>Sar</taxon>
        <taxon>Stramenopiles</taxon>
        <taxon>Oomycota</taxon>
        <taxon>Peronosporomycetes</taxon>
        <taxon>Peronosporales</taxon>
        <taxon>Peronosporaceae</taxon>
        <taxon>Peronospora</taxon>
    </lineage>
</organism>
<dbReference type="PANTHER" id="PTHR31871:SF1">
    <property type="entry name" value="HISTIDINE-TRNA LIGASE"/>
    <property type="match status" value="1"/>
</dbReference>
<feature type="compositionally biased region" description="Polar residues" evidence="1">
    <location>
        <begin position="77"/>
        <end position="94"/>
    </location>
</feature>
<feature type="region of interest" description="Disordered" evidence="1">
    <location>
        <begin position="144"/>
        <end position="181"/>
    </location>
</feature>
<feature type="compositionally biased region" description="Basic and acidic residues" evidence="1">
    <location>
        <begin position="10"/>
        <end position="24"/>
    </location>
</feature>
<feature type="compositionally biased region" description="Basic and acidic residues" evidence="1">
    <location>
        <begin position="111"/>
        <end position="123"/>
    </location>
</feature>
<dbReference type="PANTHER" id="PTHR31871">
    <property type="entry name" value="OS02G0137100 PROTEIN"/>
    <property type="match status" value="1"/>
</dbReference>
<dbReference type="NCBIfam" id="TIGR01589">
    <property type="entry name" value="A_thal_3526"/>
    <property type="match status" value="1"/>
</dbReference>
<dbReference type="AlphaFoldDB" id="A0AAV0UBV4"/>
<sequence length="364" mass="40692">MESLYARDTPTAREHKLKLRERDQAMASREVIQNRPKNEQELPEIFDCLMDTSTESTGSIDNAGAISTSSSSTNSTADDFNFTSLPRVRLQQSPGKERRTIQRASELNQEVSRDSNKTEEGRLAELSEKTVLLALSLPALKSEKFETRTAENPQEGTASAAVSDTTSQLRRAGVTSVHRRPKRAITINTGSDLAGVCAKRPSSLTPASPPTFSWNDILCVQNLIERCLQQYLSKNDVLIILKEQDNVDPAFATVVWQKLEEQNPMFFRAYSLQLQLKEQITAFNYLVRQQKEMTANGSKCVVQYSNLKRPSASRASGQCSLITTALPPISKDAQSLLRTPICSARQQHQHTNMYQLGYTHAFFT</sequence>
<keyword evidence="3" id="KW-1185">Reference proteome</keyword>
<evidence type="ECO:0000313" key="3">
    <source>
        <dbReference type="Proteomes" id="UP001162029"/>
    </source>
</evidence>
<feature type="compositionally biased region" description="Polar residues" evidence="1">
    <location>
        <begin position="150"/>
        <end position="169"/>
    </location>
</feature>
<accession>A0AAV0UBV4</accession>
<dbReference type="Pfam" id="PF09713">
    <property type="entry name" value="A_thal_3526"/>
    <property type="match status" value="1"/>
</dbReference>
<reference evidence="2" key="1">
    <citation type="submission" date="2022-12" db="EMBL/GenBank/DDBJ databases">
        <authorList>
            <person name="Webb A."/>
        </authorList>
    </citation>
    <scope>NUCLEOTIDE SEQUENCE</scope>
    <source>
        <strain evidence="2">Pd1</strain>
    </source>
</reference>
<name>A0AAV0UBV4_9STRA</name>
<feature type="compositionally biased region" description="Low complexity" evidence="1">
    <location>
        <begin position="67"/>
        <end position="76"/>
    </location>
</feature>
<dbReference type="InterPro" id="IPR006476">
    <property type="entry name" value="CHP01589_pln"/>
</dbReference>
<evidence type="ECO:0000256" key="1">
    <source>
        <dbReference type="SAM" id="MobiDB-lite"/>
    </source>
</evidence>
<protein>
    <submittedName>
        <fullName evidence="2">Uncharacterized protein</fullName>
    </submittedName>
</protein>
<evidence type="ECO:0000313" key="2">
    <source>
        <dbReference type="EMBL" id="CAI5734127.1"/>
    </source>
</evidence>
<comment type="caution">
    <text evidence="2">The sequence shown here is derived from an EMBL/GenBank/DDBJ whole genome shotgun (WGS) entry which is preliminary data.</text>
</comment>
<gene>
    <name evidence="2" type="ORF">PDE001_LOCUS5614</name>
</gene>